<reference evidence="2 3" key="1">
    <citation type="submission" date="2021-06" db="EMBL/GenBank/DDBJ databases">
        <title>Caerostris extrusa draft genome.</title>
        <authorList>
            <person name="Kono N."/>
            <person name="Arakawa K."/>
        </authorList>
    </citation>
    <scope>NUCLEOTIDE SEQUENCE [LARGE SCALE GENOMIC DNA]</scope>
</reference>
<evidence type="ECO:0000313" key="3">
    <source>
        <dbReference type="Proteomes" id="UP001054945"/>
    </source>
</evidence>
<feature type="compositionally biased region" description="Basic and acidic residues" evidence="1">
    <location>
        <begin position="63"/>
        <end position="74"/>
    </location>
</feature>
<comment type="caution">
    <text evidence="2">The sequence shown here is derived from an EMBL/GenBank/DDBJ whole genome shotgun (WGS) entry which is preliminary data.</text>
</comment>
<proteinExistence type="predicted"/>
<dbReference type="Proteomes" id="UP001054945">
    <property type="component" value="Unassembled WGS sequence"/>
</dbReference>
<evidence type="ECO:0000256" key="1">
    <source>
        <dbReference type="SAM" id="MobiDB-lite"/>
    </source>
</evidence>
<dbReference type="AlphaFoldDB" id="A0AAV4N4Q9"/>
<keyword evidence="3" id="KW-1185">Reference proteome</keyword>
<organism evidence="2 3">
    <name type="scientific">Caerostris extrusa</name>
    <name type="common">Bark spider</name>
    <name type="synonym">Caerostris bankana</name>
    <dbReference type="NCBI Taxonomy" id="172846"/>
    <lineage>
        <taxon>Eukaryota</taxon>
        <taxon>Metazoa</taxon>
        <taxon>Ecdysozoa</taxon>
        <taxon>Arthropoda</taxon>
        <taxon>Chelicerata</taxon>
        <taxon>Arachnida</taxon>
        <taxon>Araneae</taxon>
        <taxon>Araneomorphae</taxon>
        <taxon>Entelegynae</taxon>
        <taxon>Araneoidea</taxon>
        <taxon>Araneidae</taxon>
        <taxon>Caerostris</taxon>
    </lineage>
</organism>
<accession>A0AAV4N4Q9</accession>
<dbReference type="EMBL" id="BPLR01020462">
    <property type="protein sequence ID" value="GIX79056.1"/>
    <property type="molecule type" value="Genomic_DNA"/>
</dbReference>
<name>A0AAV4N4Q9_CAEEX</name>
<evidence type="ECO:0000313" key="2">
    <source>
        <dbReference type="EMBL" id="GIX79056.1"/>
    </source>
</evidence>
<feature type="region of interest" description="Disordered" evidence="1">
    <location>
        <begin position="62"/>
        <end position="89"/>
    </location>
</feature>
<protein>
    <submittedName>
        <fullName evidence="2">Uncharacterized protein</fullName>
    </submittedName>
</protein>
<gene>
    <name evidence="2" type="ORF">CEXT_622681</name>
</gene>
<sequence length="89" mass="10039">MYYLPGNPCPGNSRCVSSAGSNVLFAWKPMPETADVWSSAGSNVLFAWKPMPRKQQMYTLSELAERDEKNKNVEIEETDESRKGNKNPQ</sequence>